<evidence type="ECO:0000313" key="3">
    <source>
        <dbReference type="Proteomes" id="UP001597448"/>
    </source>
</evidence>
<feature type="transmembrane region" description="Helical" evidence="1">
    <location>
        <begin position="6"/>
        <end position="21"/>
    </location>
</feature>
<keyword evidence="3" id="KW-1185">Reference proteome</keyword>
<dbReference type="Proteomes" id="UP001597448">
    <property type="component" value="Unassembled WGS sequence"/>
</dbReference>
<comment type="caution">
    <text evidence="2">The sequence shown here is derived from an EMBL/GenBank/DDBJ whole genome shotgun (WGS) entry which is preliminary data.</text>
</comment>
<dbReference type="RefSeq" id="WP_209990379.1">
    <property type="nucleotide sequence ID" value="NZ_JBHSVQ010000001.1"/>
</dbReference>
<name>A0ABW5FG55_9BACL</name>
<reference evidence="3" key="1">
    <citation type="journal article" date="2019" name="Int. J. Syst. Evol. Microbiol.">
        <title>The Global Catalogue of Microorganisms (GCM) 10K type strain sequencing project: providing services to taxonomists for standard genome sequencing and annotation.</title>
        <authorList>
            <consortium name="The Broad Institute Genomics Platform"/>
            <consortium name="The Broad Institute Genome Sequencing Center for Infectious Disease"/>
            <person name="Wu L."/>
            <person name="Ma J."/>
        </authorList>
    </citation>
    <scope>NUCLEOTIDE SEQUENCE [LARGE SCALE GENOMIC DNA]</scope>
    <source>
        <strain evidence="3">CCM 8725</strain>
    </source>
</reference>
<evidence type="ECO:0000256" key="1">
    <source>
        <dbReference type="SAM" id="Phobius"/>
    </source>
</evidence>
<keyword evidence="1" id="KW-0472">Membrane</keyword>
<accession>A0ABW5FG55</accession>
<keyword evidence="1" id="KW-1133">Transmembrane helix</keyword>
<evidence type="ECO:0000313" key="2">
    <source>
        <dbReference type="EMBL" id="MFD2413881.1"/>
    </source>
</evidence>
<dbReference type="EMBL" id="JBHUKY010000078">
    <property type="protein sequence ID" value="MFD2413881.1"/>
    <property type="molecule type" value="Genomic_DNA"/>
</dbReference>
<sequence>MDVWLRNIGLMTVLTAVLVLIKRKYDRVYLLQGCSYENSLVYAAAGKFAGGAEAGEVREMLINSFEFDPKEAELILARALPHRMEPDGGYGAFIKEVNQLLGENIYRS</sequence>
<organism evidence="2 3">
    <name type="scientific">Paenibacillus rhizoplanae</name>
    <dbReference type="NCBI Taxonomy" id="1917181"/>
    <lineage>
        <taxon>Bacteria</taxon>
        <taxon>Bacillati</taxon>
        <taxon>Bacillota</taxon>
        <taxon>Bacilli</taxon>
        <taxon>Bacillales</taxon>
        <taxon>Paenibacillaceae</taxon>
        <taxon>Paenibacillus</taxon>
    </lineage>
</organism>
<protein>
    <submittedName>
        <fullName evidence="2">Uncharacterized protein</fullName>
    </submittedName>
</protein>
<gene>
    <name evidence="2" type="ORF">ACFSX3_28840</name>
</gene>
<keyword evidence="1" id="KW-0812">Transmembrane</keyword>
<proteinExistence type="predicted"/>